<evidence type="ECO:0000256" key="2">
    <source>
        <dbReference type="ARBA" id="ARBA00022705"/>
    </source>
</evidence>
<dbReference type="GO" id="GO:0006302">
    <property type="term" value="P:double-strand break repair"/>
    <property type="evidence" value="ECO:0007669"/>
    <property type="project" value="TreeGrafter"/>
</dbReference>
<dbReference type="InterPro" id="IPR002298">
    <property type="entry name" value="DNA_polymerase_A"/>
</dbReference>
<dbReference type="EMBL" id="ACCJ01000417">
    <property type="protein sequence ID" value="EEG52883.1"/>
    <property type="molecule type" value="Genomic_DNA"/>
</dbReference>
<dbReference type="CDD" id="cd08642">
    <property type="entry name" value="DNA_pol_A_pol_I_A"/>
    <property type="match status" value="1"/>
</dbReference>
<reference evidence="5 6" key="1">
    <citation type="submission" date="2009-02" db="EMBL/GenBank/DDBJ databases">
        <title>Draft genome sequence of Clostridium asparagiforme (DSM 15981).</title>
        <authorList>
            <person name="Sudarsanam P."/>
            <person name="Ley R."/>
            <person name="Guruge J."/>
            <person name="Turnbaugh P.J."/>
            <person name="Mahowald M."/>
            <person name="Liep D."/>
            <person name="Gordon J."/>
        </authorList>
    </citation>
    <scope>NUCLEOTIDE SEQUENCE [LARGE SCALE GENOMIC DNA]</scope>
    <source>
        <strain evidence="5 6">DSM 15981</strain>
    </source>
</reference>
<sequence>MAKHHLSIDIETRSSVDISKAGAYRYAQSPDFEILLFAYQWDDGPVEVIDLTADESFPPEIWEEALRDPDVIKHAYNAAFEWYCLNRAGYATPLDQWRCTMAHGLYCGYTAGLDATGKAIGLPQDKQKLAVGKALIRYFCVPCKPTKSNGGRTWNQPRHDPDKWTLFKEYCRQDVVTEHEILRRLNFFPMPEDEERLWQLDVAMNAYGVRVDTKLIAGALYVDEVSTEKLTAEAVELTGLDNPNSGAQLVPWINAHNKEHPDDPDLLADLRKETVEEALKDRDNLPEDVARMLEIRQQLGKTSVKKYVAMDVARGEGDRVRGLTQYYGANRTGRWAGRLVQLQNLPRNYLKTLDYARELVKAKNYDGLRILYGNVPDTLSQLIRTAFIPSEGHKFVVADFSAIEARAIAWLAGEQWVNEVFATHGKIYEATAAQMFGVPVERITKGNPEYSLRQKGKVATLALGYQGSTAALIAMGALKMGLTEDELPDIVTRWRNANKRICGLWYAVENTALRVMQTAQPQGLNGLIFALEGDLIYGQSFLTVRLPSGRKLYYPKPFLQENRFGKQAIHYYAVGQQTRKWEIDSTYGGKMTENIVQAIARDCLAVTLRRIAQKGLQTVFHVHDEVIIDAPMETTVDEICDLMAEPIPWAPGLILKGAGFESSYYMKD</sequence>
<dbReference type="Pfam" id="PF00476">
    <property type="entry name" value="DNA_pol_A"/>
    <property type="match status" value="1"/>
</dbReference>
<comment type="catalytic activity">
    <reaction evidence="3">
        <text>DNA(n) + a 2'-deoxyribonucleoside 5'-triphosphate = DNA(n+1) + diphosphate</text>
        <dbReference type="Rhea" id="RHEA:22508"/>
        <dbReference type="Rhea" id="RHEA-COMP:17339"/>
        <dbReference type="Rhea" id="RHEA-COMP:17340"/>
        <dbReference type="ChEBI" id="CHEBI:33019"/>
        <dbReference type="ChEBI" id="CHEBI:61560"/>
        <dbReference type="ChEBI" id="CHEBI:173112"/>
        <dbReference type="EC" id="2.7.7.7"/>
    </reaction>
</comment>
<dbReference type="PANTHER" id="PTHR10133">
    <property type="entry name" value="DNA POLYMERASE I"/>
    <property type="match status" value="1"/>
</dbReference>
<evidence type="ECO:0000313" key="5">
    <source>
        <dbReference type="EMBL" id="EEG52883.1"/>
    </source>
</evidence>
<dbReference type="PANTHER" id="PTHR10133:SF27">
    <property type="entry name" value="DNA POLYMERASE NU"/>
    <property type="match status" value="1"/>
</dbReference>
<feature type="domain" description="DNA-directed DNA polymerase family A palm" evidence="4">
    <location>
        <begin position="380"/>
        <end position="634"/>
    </location>
</feature>
<dbReference type="GO" id="GO:0006261">
    <property type="term" value="P:DNA-templated DNA replication"/>
    <property type="evidence" value="ECO:0007669"/>
    <property type="project" value="InterPro"/>
</dbReference>
<dbReference type="AlphaFoldDB" id="C0D6Z7"/>
<dbReference type="Proteomes" id="UP000004756">
    <property type="component" value="Unassembled WGS sequence"/>
</dbReference>
<accession>C0D6Z7</accession>
<organism evidence="5 6">
    <name type="scientific">[Clostridium] asparagiforme DSM 15981</name>
    <dbReference type="NCBI Taxonomy" id="518636"/>
    <lineage>
        <taxon>Bacteria</taxon>
        <taxon>Bacillati</taxon>
        <taxon>Bacillota</taxon>
        <taxon>Clostridia</taxon>
        <taxon>Lachnospirales</taxon>
        <taxon>Lachnospiraceae</taxon>
        <taxon>Enterocloster</taxon>
    </lineage>
</organism>
<dbReference type="InterPro" id="IPR043502">
    <property type="entry name" value="DNA/RNA_pol_sf"/>
</dbReference>
<evidence type="ECO:0000313" key="6">
    <source>
        <dbReference type="Proteomes" id="UP000004756"/>
    </source>
</evidence>
<evidence type="ECO:0000256" key="3">
    <source>
        <dbReference type="ARBA" id="ARBA00049244"/>
    </source>
</evidence>
<dbReference type="SMART" id="SM00482">
    <property type="entry name" value="POLAc"/>
    <property type="match status" value="1"/>
</dbReference>
<proteinExistence type="predicted"/>
<comment type="caution">
    <text evidence="5">The sequence shown here is derived from an EMBL/GenBank/DDBJ whole genome shotgun (WGS) entry which is preliminary data.</text>
</comment>
<dbReference type="InterPro" id="IPR001098">
    <property type="entry name" value="DNA-dir_DNA_pol_A_palm_dom"/>
</dbReference>
<evidence type="ECO:0000259" key="4">
    <source>
        <dbReference type="SMART" id="SM00482"/>
    </source>
</evidence>
<dbReference type="RefSeq" id="WP_007716155.1">
    <property type="nucleotide sequence ID" value="NZ_CP102272.1"/>
</dbReference>
<dbReference type="SUPFAM" id="SSF56672">
    <property type="entry name" value="DNA/RNA polymerases"/>
    <property type="match status" value="1"/>
</dbReference>
<dbReference type="GO" id="GO:0003677">
    <property type="term" value="F:DNA binding"/>
    <property type="evidence" value="ECO:0007669"/>
    <property type="project" value="InterPro"/>
</dbReference>
<name>C0D6Z7_9FIRM</name>
<dbReference type="HOGENOM" id="CLU_012044_0_0_9"/>
<keyword evidence="2" id="KW-0235">DNA replication</keyword>
<dbReference type="EC" id="2.7.7.7" evidence="1"/>
<keyword evidence="6" id="KW-1185">Reference proteome</keyword>
<dbReference type="Gene3D" id="1.10.150.20">
    <property type="entry name" value="5' to 3' exonuclease, C-terminal subdomain"/>
    <property type="match status" value="1"/>
</dbReference>
<evidence type="ECO:0000256" key="1">
    <source>
        <dbReference type="ARBA" id="ARBA00012417"/>
    </source>
</evidence>
<gene>
    <name evidence="5" type="ORF">CLOSTASPAR_05044</name>
</gene>
<dbReference type="Gene3D" id="3.30.70.370">
    <property type="match status" value="1"/>
</dbReference>
<protein>
    <recommendedName>
        <fullName evidence="1">DNA-directed DNA polymerase</fullName>
        <ecNumber evidence="1">2.7.7.7</ecNumber>
    </recommendedName>
</protein>
<dbReference type="GO" id="GO:0003887">
    <property type="term" value="F:DNA-directed DNA polymerase activity"/>
    <property type="evidence" value="ECO:0007669"/>
    <property type="project" value="UniProtKB-EC"/>
</dbReference>